<dbReference type="PANTHER" id="PTHR31511">
    <property type="entry name" value="PROTEIN CBG23764"/>
    <property type="match status" value="1"/>
</dbReference>
<protein>
    <recommendedName>
        <fullName evidence="3">C2H2-type domain-containing protein</fullName>
    </recommendedName>
</protein>
<dbReference type="PANTHER" id="PTHR31511:SF12">
    <property type="entry name" value="RHO TERMINATION FACTOR N-TERMINAL DOMAIN-CONTAINING PROTEIN"/>
    <property type="match status" value="1"/>
</dbReference>
<dbReference type="Proteomes" id="UP001154078">
    <property type="component" value="Chromosome 1"/>
</dbReference>
<name>A0A9P0AS31_BRAAE</name>
<evidence type="ECO:0000313" key="2">
    <source>
        <dbReference type="Proteomes" id="UP001154078"/>
    </source>
</evidence>
<dbReference type="OrthoDB" id="6602337at2759"/>
<gene>
    <name evidence="1" type="ORF">MELIAE_LOCUS1096</name>
</gene>
<organism evidence="1 2">
    <name type="scientific">Brassicogethes aeneus</name>
    <name type="common">Rape pollen beetle</name>
    <name type="synonym">Meligethes aeneus</name>
    <dbReference type="NCBI Taxonomy" id="1431903"/>
    <lineage>
        <taxon>Eukaryota</taxon>
        <taxon>Metazoa</taxon>
        <taxon>Ecdysozoa</taxon>
        <taxon>Arthropoda</taxon>
        <taxon>Hexapoda</taxon>
        <taxon>Insecta</taxon>
        <taxon>Pterygota</taxon>
        <taxon>Neoptera</taxon>
        <taxon>Endopterygota</taxon>
        <taxon>Coleoptera</taxon>
        <taxon>Polyphaga</taxon>
        <taxon>Cucujiformia</taxon>
        <taxon>Nitidulidae</taxon>
        <taxon>Meligethinae</taxon>
        <taxon>Brassicogethes</taxon>
    </lineage>
</organism>
<evidence type="ECO:0008006" key="3">
    <source>
        <dbReference type="Google" id="ProtNLM"/>
    </source>
</evidence>
<proteinExistence type="predicted"/>
<dbReference type="EMBL" id="OV121132">
    <property type="protein sequence ID" value="CAH0547044.1"/>
    <property type="molecule type" value="Genomic_DNA"/>
</dbReference>
<accession>A0A9P0AS31</accession>
<dbReference type="AlphaFoldDB" id="A0A9P0AS31"/>
<evidence type="ECO:0000313" key="1">
    <source>
        <dbReference type="EMBL" id="CAH0547044.1"/>
    </source>
</evidence>
<reference evidence="1" key="1">
    <citation type="submission" date="2021-12" db="EMBL/GenBank/DDBJ databases">
        <authorList>
            <person name="King R."/>
        </authorList>
    </citation>
    <scope>NUCLEOTIDE SEQUENCE</scope>
</reference>
<keyword evidence="2" id="KW-1185">Reference proteome</keyword>
<sequence length="296" mass="34378">MQKKGAGLTSRPETAWNRVRWDDSESAFESRIRTSVISNLKHKDPSSVLEDCKALFRRRIINALKKDFAVKKKEACINIKNNDEACFAWAVTSALYPAAKNSDRTAAYPHYTSVLKLRGIQWPMTMKQIPSFEKQNGLSINVYILEKEKSKFTVLPTYLTKNNKDRHVNLLLIQDSYDEDAPTKHHFLWIKNMSRLLSSQLSKEYGQKYFCDRCLHYFRSQDKLAKHIENCVKINETAIKMPEPGKNILKFKNFRNKEKAPFIVYANLKSVLEPTDNPKKPQHHVPAAIEYYMKCS</sequence>